<dbReference type="EMBL" id="FBWG01000008">
    <property type="protein sequence ID" value="CUX23772.1"/>
    <property type="molecule type" value="Genomic_DNA"/>
</dbReference>
<evidence type="ECO:0000256" key="1">
    <source>
        <dbReference type="SAM" id="SignalP"/>
    </source>
</evidence>
<evidence type="ECO:0008006" key="4">
    <source>
        <dbReference type="Google" id="ProtNLM"/>
    </source>
</evidence>
<accession>A0A1S7PMP7</accession>
<name>A0A1S7PMP7_9HYPH</name>
<reference evidence="2 3" key="1">
    <citation type="submission" date="2016-01" db="EMBL/GenBank/DDBJ databases">
        <authorList>
            <person name="Oliw E.H."/>
        </authorList>
    </citation>
    <scope>NUCLEOTIDE SEQUENCE [LARGE SCALE GENOMIC DNA]</scope>
    <source>
        <strain evidence="2 3">Zutra 3-1</strain>
    </source>
</reference>
<gene>
    <name evidence="2" type="ORF">AGR7C_Cc160197</name>
</gene>
<keyword evidence="1" id="KW-0732">Signal</keyword>
<dbReference type="RefSeq" id="WP_120947589.1">
    <property type="nucleotide sequence ID" value="NZ_LT009748.1"/>
</dbReference>
<dbReference type="Proteomes" id="UP000191987">
    <property type="component" value="Unassembled WGS sequence"/>
</dbReference>
<sequence>MFRRFLAAVPLAFVSLTAPLEAEAQVASGLDGLSDEQLQQAVNFVIGNAIFSLYHEGARMLISDFGTAETASVQAPADQLAGTLILQANEEWLDTALVNATDSWYLAREAETLPEHEAPVFSALVPDRSRDRNMACLMVGRDKDGYGDLAAMMGLNNAEFDKCAAAYPGVASAWENFLSSHRSQTPSRFSVSYVPPRDPELEPYAIMIKESKVLDLISRSFSSYGLKGDVKLTAKSCGRPDVYWSAEKREITYCYELGKFQAELIADHLLNTVTEDKGAAGGQIPTAAVNLEREI</sequence>
<evidence type="ECO:0000313" key="3">
    <source>
        <dbReference type="Proteomes" id="UP000191987"/>
    </source>
</evidence>
<organism evidence="2 3">
    <name type="scientific">Agrobacterium deltaense Zutra 3/1</name>
    <dbReference type="NCBI Taxonomy" id="1183427"/>
    <lineage>
        <taxon>Bacteria</taxon>
        <taxon>Pseudomonadati</taxon>
        <taxon>Pseudomonadota</taxon>
        <taxon>Alphaproteobacteria</taxon>
        <taxon>Hyphomicrobiales</taxon>
        <taxon>Rhizobiaceae</taxon>
        <taxon>Rhizobium/Agrobacterium group</taxon>
        <taxon>Agrobacterium</taxon>
    </lineage>
</organism>
<protein>
    <recommendedName>
        <fullName evidence="4">Metallopeptidase</fullName>
    </recommendedName>
</protein>
<dbReference type="Pfam" id="PF14247">
    <property type="entry name" value="DUF4344"/>
    <property type="match status" value="2"/>
</dbReference>
<dbReference type="AlphaFoldDB" id="A0A1S7PMP7"/>
<evidence type="ECO:0000313" key="2">
    <source>
        <dbReference type="EMBL" id="CUX23772.1"/>
    </source>
</evidence>
<dbReference type="InterPro" id="IPR025644">
    <property type="entry name" value="DUF4344"/>
</dbReference>
<feature type="chain" id="PRO_5012277992" description="Metallopeptidase" evidence="1">
    <location>
        <begin position="25"/>
        <end position="295"/>
    </location>
</feature>
<proteinExistence type="predicted"/>
<feature type="signal peptide" evidence="1">
    <location>
        <begin position="1"/>
        <end position="24"/>
    </location>
</feature>